<keyword evidence="5" id="KW-1185">Reference proteome</keyword>
<protein>
    <submittedName>
        <fullName evidence="4">EF-hand domain-containing protein</fullName>
    </submittedName>
</protein>
<keyword evidence="1" id="KW-0479">Metal-binding</keyword>
<feature type="domain" description="EF-hand" evidence="3">
    <location>
        <begin position="128"/>
        <end position="163"/>
    </location>
</feature>
<dbReference type="Proteomes" id="UP001589890">
    <property type="component" value="Unassembled WGS sequence"/>
</dbReference>
<comment type="caution">
    <text evidence="4">The sequence shown here is derived from an EMBL/GenBank/DDBJ whole genome shotgun (WGS) entry which is preliminary data.</text>
</comment>
<feature type="domain" description="EF-hand" evidence="3">
    <location>
        <begin position="5"/>
        <end position="40"/>
    </location>
</feature>
<dbReference type="SMART" id="SM00054">
    <property type="entry name" value="EFh"/>
    <property type="match status" value="4"/>
</dbReference>
<gene>
    <name evidence="4" type="ORF">ACFFGN_19380</name>
</gene>
<dbReference type="Gene3D" id="1.10.238.10">
    <property type="entry name" value="EF-hand"/>
    <property type="match status" value="1"/>
</dbReference>
<dbReference type="PROSITE" id="PS00018">
    <property type="entry name" value="EF_HAND_1"/>
    <property type="match status" value="3"/>
</dbReference>
<evidence type="ECO:0000313" key="5">
    <source>
        <dbReference type="Proteomes" id="UP001589890"/>
    </source>
</evidence>
<sequence>MASEFQRRKVAGVFEAMDADNNGFLDRSDFEALTERWVDIRGWQPGTADYERMRATMMGWWSALTALSDADHDDKVSLDELMNVVDQLPAIEDAVYETADVMFDAIDQDGDDRIAPAEHEQVVYAWKGSTDGLERVFPMLDVNGDGHLSRKEFRELWSDFWRGDDTRSPSQWMFGRY</sequence>
<dbReference type="Pfam" id="PF13202">
    <property type="entry name" value="EF-hand_5"/>
    <property type="match status" value="2"/>
</dbReference>
<organism evidence="4 5">
    <name type="scientific">Kribbella deserti</name>
    <dbReference type="NCBI Taxonomy" id="1926257"/>
    <lineage>
        <taxon>Bacteria</taxon>
        <taxon>Bacillati</taxon>
        <taxon>Actinomycetota</taxon>
        <taxon>Actinomycetes</taxon>
        <taxon>Propionibacteriales</taxon>
        <taxon>Kribbellaceae</taxon>
        <taxon>Kribbella</taxon>
    </lineage>
</organism>
<proteinExistence type="predicted"/>
<dbReference type="PANTHER" id="PTHR10827:SF98">
    <property type="entry name" value="45 KDA CALCIUM-BINDING PROTEIN"/>
    <property type="match status" value="1"/>
</dbReference>
<accession>A0ABV6QNN1</accession>
<keyword evidence="2" id="KW-0677">Repeat</keyword>
<dbReference type="RefSeq" id="WP_380049508.1">
    <property type="nucleotide sequence ID" value="NZ_JBHLTC010000023.1"/>
</dbReference>
<evidence type="ECO:0000313" key="4">
    <source>
        <dbReference type="EMBL" id="MFC0626250.1"/>
    </source>
</evidence>
<dbReference type="InterPro" id="IPR011992">
    <property type="entry name" value="EF-hand-dom_pair"/>
</dbReference>
<reference evidence="4 5" key="1">
    <citation type="submission" date="2024-09" db="EMBL/GenBank/DDBJ databases">
        <authorList>
            <person name="Sun Q."/>
            <person name="Mori K."/>
        </authorList>
    </citation>
    <scope>NUCLEOTIDE SEQUENCE [LARGE SCALE GENOMIC DNA]</scope>
    <source>
        <strain evidence="4 5">CGMCC 1.15906</strain>
    </source>
</reference>
<dbReference type="PANTHER" id="PTHR10827">
    <property type="entry name" value="RETICULOCALBIN"/>
    <property type="match status" value="1"/>
</dbReference>
<evidence type="ECO:0000256" key="2">
    <source>
        <dbReference type="ARBA" id="ARBA00022737"/>
    </source>
</evidence>
<name>A0ABV6QNN1_9ACTN</name>
<evidence type="ECO:0000256" key="1">
    <source>
        <dbReference type="ARBA" id="ARBA00022723"/>
    </source>
</evidence>
<dbReference type="PROSITE" id="PS50222">
    <property type="entry name" value="EF_HAND_2"/>
    <property type="match status" value="2"/>
</dbReference>
<dbReference type="InterPro" id="IPR018247">
    <property type="entry name" value="EF_Hand_1_Ca_BS"/>
</dbReference>
<evidence type="ECO:0000259" key="3">
    <source>
        <dbReference type="PROSITE" id="PS50222"/>
    </source>
</evidence>
<dbReference type="EMBL" id="JBHLTC010000023">
    <property type="protein sequence ID" value="MFC0626250.1"/>
    <property type="molecule type" value="Genomic_DNA"/>
</dbReference>
<dbReference type="SUPFAM" id="SSF47473">
    <property type="entry name" value="EF-hand"/>
    <property type="match status" value="1"/>
</dbReference>
<dbReference type="InterPro" id="IPR002048">
    <property type="entry name" value="EF_hand_dom"/>
</dbReference>